<evidence type="ECO:0000313" key="5">
    <source>
        <dbReference type="Proteomes" id="UP001212841"/>
    </source>
</evidence>
<feature type="domain" description="RSE1/DDB1/CPSF1 second beta-propeller" evidence="3">
    <location>
        <begin position="384"/>
        <end position="894"/>
    </location>
</feature>
<comment type="caution">
    <text evidence="4">The sequence shown here is derived from an EMBL/GenBank/DDBJ whole genome shotgun (WGS) entry which is preliminary data.</text>
</comment>
<feature type="region of interest" description="Disordered" evidence="1">
    <location>
        <begin position="653"/>
        <end position="707"/>
    </location>
</feature>
<sequence length="1435" mass="157193">MSSIEKGIRNVSDTAFLHDYFEPTLVILYETVQTWTGRLAARRDTKSLIAISLDLTQRNYPVLFRVTNLPYNCTMLLPVPSPVGGVLVFSPNSIIYIDQTCIPGVVCAVNSYYGMESHFPPPPTLESGGAAPHAANALYGKSRVSDFKHLGFSLEGCVPYFLNPDSLLLVLRSGELVIVELVGDEDVGTGWKRRKSGVRKFNVKKFGLRAVLPSCGTKIGGVTSLRGDGAGDGDAHAGHVFIGSRVGDSLLLQFTETAVMQVEDIEDEEKHITSPKSATTSKLLDEIDEDIYGDADDMPLPGSSAGALSSNTGPRLVPYFRFRITDFLLSTAPIRDAVLGEPTVYSNHAFTPDTARSDLEIVTCAGEGVWGGLGVLQQNVRPVVRASFDMPDVNEIWSVGYRRTLKEAALAQEKSADEGVEEVKAEDGDTNMTPANGAPIEGSSQAPETTEINTSFSSAEEYELYDKFILMSKETGTAVFESGNELRETDDTEFRRDGPTVGVGMLLDDEVYVQVHLNGIIILAADGKRLEELPIGGQERWIVSCSILDPYILVLINTNEVALFIIDAHEKTLSTLPPLAGSPISACCLYCDDLSGKLLPTTKEYEAHLARSGVKFLRQRTASMLGDMRMPSSADLDVNGRKRKRDTLDVDGTVDADLYGDDDTPQASPVGRDIVMGEANGGTSADGEAGSGTVHAESSTAGHSDSASAPKKRFWCFIYRENGTLEICSIPDFEQVFYFPHFDLVPPIAHDHYAEETPSTQTQVPANNFSEILVVNLGRDALHKDPYLIARTADADLIIYKIYAYLDPSTATSPSRLAIRLLRIPHSHISRPPKSYTDTEGDKLHVVPSAASTTTHLRKHHLKPFRNVGTKGGRIYDGVFVCGERPCWIMCSGTGGTGPSLEVLEDGDGEKYLDERGGGAEVCGKRTVRVHPCVVDGGIRGFASMHNASVENGFVYVNSKNLLRLCTLPPHFVYDAHWPYCKVPMRRAPQCLTYHETTKTYVVATSTNAPFKLSRAKYTAAVSAGVIEDGEEMPESEDAKRNAGVKDEDRDPGMYWPQISAYAMELVSPVTWETVDAIPLDEHEHILCMQSVYLDSKETASGKKQFLAIGTGFVRGEDLATRGRIFVYDIIDVVPEPERPQTTHRFKQKFVNEEKGPVTALCNVGRYLVAAIGSKIIIHSFEDDDSLTGVAFLDVNMYVHSICAIKNLILVSDIMKSVWFLGFQEEPPKLVLLGKDYHAMRVYASEFLIDDQMLAFLVGDEEMNLHVLTYAPYNIQSSSGQKLIRRGDFHAGQHVSKLMRVKRAALKGEEGVPKQHLCVFVTLEGGVGLTTPVSEKLYKRMYGLYSRMVNNLQHGAGLNPRGFRQVSARARPLTAAFSTATMGPPGPRAVLDGDLLYQFAGLGVSQQNELAKGIGSRIEKILDDLVEVWCGAEYF</sequence>
<dbReference type="InterPro" id="IPR015943">
    <property type="entry name" value="WD40/YVTN_repeat-like_dom_sf"/>
</dbReference>
<dbReference type="GO" id="GO:0003676">
    <property type="term" value="F:nucleic acid binding"/>
    <property type="evidence" value="ECO:0007669"/>
    <property type="project" value="InterPro"/>
</dbReference>
<reference evidence="4" key="1">
    <citation type="submission" date="2020-05" db="EMBL/GenBank/DDBJ databases">
        <title>Phylogenomic resolution of chytrid fungi.</title>
        <authorList>
            <person name="Stajich J.E."/>
            <person name="Amses K."/>
            <person name="Simmons R."/>
            <person name="Seto K."/>
            <person name="Myers J."/>
            <person name="Bonds A."/>
            <person name="Quandt C.A."/>
            <person name="Barry K."/>
            <person name="Liu P."/>
            <person name="Grigoriev I."/>
            <person name="Longcore J.E."/>
            <person name="James T.Y."/>
        </authorList>
    </citation>
    <scope>NUCLEOTIDE SEQUENCE</scope>
    <source>
        <strain evidence="4">JEL0318</strain>
    </source>
</reference>
<accession>A0AAD5SHG3</accession>
<proteinExistence type="predicted"/>
<gene>
    <name evidence="4" type="primary">CPSF1</name>
    <name evidence="4" type="ORF">HK097_004279</name>
</gene>
<dbReference type="Pfam" id="PF03178">
    <property type="entry name" value="CPSF_A"/>
    <property type="match status" value="1"/>
</dbReference>
<protein>
    <submittedName>
        <fullName evidence="4">Cleavage and polyadenylation specificity factor subunit 1</fullName>
    </submittedName>
</protein>
<evidence type="ECO:0000256" key="1">
    <source>
        <dbReference type="SAM" id="MobiDB-lite"/>
    </source>
</evidence>
<feature type="compositionally biased region" description="Acidic residues" evidence="1">
    <location>
        <begin position="653"/>
        <end position="664"/>
    </location>
</feature>
<dbReference type="Gene3D" id="2.130.10.10">
    <property type="entry name" value="YVTN repeat-like/Quinoprotein amine dehydrogenase"/>
    <property type="match status" value="3"/>
</dbReference>
<feature type="domain" description="RSE1/DDB1/CPSF1 C-terminal" evidence="2">
    <location>
        <begin position="1062"/>
        <end position="1400"/>
    </location>
</feature>
<evidence type="ECO:0000259" key="3">
    <source>
        <dbReference type="Pfam" id="PF23726"/>
    </source>
</evidence>
<dbReference type="InterPro" id="IPR004871">
    <property type="entry name" value="RSE1/DDB1/CPSF1_C"/>
</dbReference>
<dbReference type="InterPro" id="IPR058543">
    <property type="entry name" value="Beta-prop_RSE1/DDB1/CPSF1_2nd"/>
</dbReference>
<feature type="compositionally biased region" description="Polar residues" evidence="1">
    <location>
        <begin position="696"/>
        <end position="707"/>
    </location>
</feature>
<dbReference type="EMBL" id="JADGJD010000208">
    <property type="protein sequence ID" value="KAJ3053431.1"/>
    <property type="molecule type" value="Genomic_DNA"/>
</dbReference>
<keyword evidence="5" id="KW-1185">Reference proteome</keyword>
<dbReference type="Proteomes" id="UP001212841">
    <property type="component" value="Unassembled WGS sequence"/>
</dbReference>
<dbReference type="PANTHER" id="PTHR10644">
    <property type="entry name" value="DNA REPAIR/RNA PROCESSING CPSF FAMILY"/>
    <property type="match status" value="1"/>
</dbReference>
<feature type="region of interest" description="Disordered" evidence="1">
    <location>
        <begin position="412"/>
        <end position="450"/>
    </location>
</feature>
<dbReference type="InterPro" id="IPR050358">
    <property type="entry name" value="RSE1/DDB1/CFT1"/>
</dbReference>
<organism evidence="4 5">
    <name type="scientific">Rhizophlyctis rosea</name>
    <dbReference type="NCBI Taxonomy" id="64517"/>
    <lineage>
        <taxon>Eukaryota</taxon>
        <taxon>Fungi</taxon>
        <taxon>Fungi incertae sedis</taxon>
        <taxon>Chytridiomycota</taxon>
        <taxon>Chytridiomycota incertae sedis</taxon>
        <taxon>Chytridiomycetes</taxon>
        <taxon>Rhizophlyctidales</taxon>
        <taxon>Rhizophlyctidaceae</taxon>
        <taxon>Rhizophlyctis</taxon>
    </lineage>
</organism>
<dbReference type="GO" id="GO:0005634">
    <property type="term" value="C:nucleus"/>
    <property type="evidence" value="ECO:0007669"/>
    <property type="project" value="InterPro"/>
</dbReference>
<evidence type="ECO:0000313" key="4">
    <source>
        <dbReference type="EMBL" id="KAJ3053431.1"/>
    </source>
</evidence>
<dbReference type="Pfam" id="PF23726">
    <property type="entry name" value="Beta-prop_RSE1_2nd"/>
    <property type="match status" value="1"/>
</dbReference>
<name>A0AAD5SHG3_9FUNG</name>
<feature type="compositionally biased region" description="Basic and acidic residues" evidence="1">
    <location>
        <begin position="414"/>
        <end position="427"/>
    </location>
</feature>
<evidence type="ECO:0000259" key="2">
    <source>
        <dbReference type="Pfam" id="PF03178"/>
    </source>
</evidence>